<accession>A0A1E3UY15</accession>
<dbReference type="GeneID" id="75189759"/>
<keyword evidence="1" id="KW-0472">Membrane</keyword>
<reference evidence="2" key="1">
    <citation type="submission" date="2023-05" db="EMBL/GenBank/DDBJ databases">
        <title>Colonisation of extended spectrum b-lactamase- and carbapenemase-producing bacteria on hospital surfaces from low- and middle-income countries.</title>
        <authorList>
            <person name="Nieto-Rosado M."/>
            <person name="Sands K."/>
            <person name="Iregbu K."/>
            <person name="Zahra R."/>
            <person name="Mazarati J.B."/>
            <person name="Mehtar S."/>
            <person name="Barnards-Group B."/>
            <person name="Walsh T.R."/>
        </authorList>
    </citation>
    <scope>NUCLEOTIDE SEQUENCE</scope>
    <source>
        <strain evidence="2">PP-E493</strain>
    </source>
</reference>
<proteinExistence type="predicted"/>
<name>A0A1E3UY15_9GAMM</name>
<sequence length="170" mass="19586">MITRLFDKLIFGFILVMALQLPQLADHYQQFLAGLYTSTQWQVEGYKATAKAYHFSDVETMIARHLQNEEPSVRADAEQKRQTLALLQTLQQGMQTFEQGNLFEKTAYMFNPARFEYLEQTIVNFKPGIPLTASGIGFGVLVALIVHYLGSLPFILWARRRRRIKLTRAL</sequence>
<dbReference type="Pfam" id="PF11157">
    <property type="entry name" value="DUF2937"/>
    <property type="match status" value="1"/>
</dbReference>
<dbReference type="OrthoDB" id="7021410at2"/>
<organism evidence="2 3">
    <name type="scientific">Shewanella xiamenensis</name>
    <dbReference type="NCBI Taxonomy" id="332186"/>
    <lineage>
        <taxon>Bacteria</taxon>
        <taxon>Pseudomonadati</taxon>
        <taxon>Pseudomonadota</taxon>
        <taxon>Gammaproteobacteria</taxon>
        <taxon>Alteromonadales</taxon>
        <taxon>Shewanellaceae</taxon>
        <taxon>Shewanella</taxon>
    </lineage>
</organism>
<comment type="caution">
    <text evidence="2">The sequence shown here is derived from an EMBL/GenBank/DDBJ whole genome shotgun (WGS) entry which is preliminary data.</text>
</comment>
<dbReference type="Proteomes" id="UP001187859">
    <property type="component" value="Unassembled WGS sequence"/>
</dbReference>
<protein>
    <submittedName>
        <fullName evidence="2">DUF2937 family protein</fullName>
    </submittedName>
</protein>
<dbReference type="EMBL" id="JASGOQ010000001">
    <property type="protein sequence ID" value="MDV5389306.1"/>
    <property type="molecule type" value="Genomic_DNA"/>
</dbReference>
<keyword evidence="1" id="KW-1133">Transmembrane helix</keyword>
<keyword evidence="1" id="KW-0812">Transmembrane</keyword>
<feature type="transmembrane region" description="Helical" evidence="1">
    <location>
        <begin position="136"/>
        <end position="158"/>
    </location>
</feature>
<dbReference type="InterPro" id="IPR022584">
    <property type="entry name" value="DUF2937"/>
</dbReference>
<dbReference type="AlphaFoldDB" id="A0A1E3UY15"/>
<evidence type="ECO:0000313" key="3">
    <source>
        <dbReference type="Proteomes" id="UP001187859"/>
    </source>
</evidence>
<gene>
    <name evidence="2" type="ORF">QM089_03265</name>
</gene>
<evidence type="ECO:0000313" key="2">
    <source>
        <dbReference type="EMBL" id="MDV5389306.1"/>
    </source>
</evidence>
<evidence type="ECO:0000256" key="1">
    <source>
        <dbReference type="SAM" id="Phobius"/>
    </source>
</evidence>
<dbReference type="RefSeq" id="WP_069454462.1">
    <property type="nucleotide sequence ID" value="NZ_AP025014.1"/>
</dbReference>